<dbReference type="EMBL" id="AIMC01000024">
    <property type="protein sequence ID" value="EJF75951.1"/>
    <property type="molecule type" value="Genomic_DNA"/>
</dbReference>
<dbReference type="HOGENOM" id="CLU_001200_3_0_5"/>
<evidence type="ECO:0000259" key="3">
    <source>
        <dbReference type="Pfam" id="PF05662"/>
    </source>
</evidence>
<protein>
    <recommendedName>
        <fullName evidence="6">Trimeric autotransporter adhesin YadA-like C-terminal membrane anchor domain-containing protein</fullName>
    </recommendedName>
</protein>
<feature type="domain" description="Trimeric autotransporter adhesin YadA-like head" evidence="2">
    <location>
        <begin position="375"/>
        <end position="397"/>
    </location>
</feature>
<dbReference type="InterPro" id="IPR011049">
    <property type="entry name" value="Serralysin-like_metalloprot_C"/>
</dbReference>
<dbReference type="Pfam" id="PF05662">
    <property type="entry name" value="YadA_stalk"/>
    <property type="match status" value="12"/>
</dbReference>
<gene>
    <name evidence="4" type="ORF">ME7_01189</name>
</gene>
<dbReference type="Gene3D" id="2.20.70.140">
    <property type="match status" value="2"/>
</dbReference>
<feature type="domain" description="Trimeric autotransporter adhesin YadA-like stalk" evidence="3">
    <location>
        <begin position="153"/>
        <end position="181"/>
    </location>
</feature>
<dbReference type="Proteomes" id="UP000008748">
    <property type="component" value="Unassembled WGS sequence"/>
</dbReference>
<feature type="domain" description="Trimeric autotransporter adhesin YadA-like head" evidence="2">
    <location>
        <begin position="265"/>
        <end position="291"/>
    </location>
</feature>
<feature type="domain" description="Trimeric autotransporter adhesin YadA-like stalk" evidence="3">
    <location>
        <begin position="1306"/>
        <end position="1341"/>
    </location>
</feature>
<evidence type="ECO:0000313" key="5">
    <source>
        <dbReference type="Proteomes" id="UP000008748"/>
    </source>
</evidence>
<feature type="domain" description="Trimeric autotransporter adhesin YadA-like stalk" evidence="3">
    <location>
        <begin position="571"/>
        <end position="599"/>
    </location>
</feature>
<feature type="compositionally biased region" description="Basic and acidic residues" evidence="1">
    <location>
        <begin position="7"/>
        <end position="18"/>
    </location>
</feature>
<dbReference type="Gene3D" id="6.10.250.2040">
    <property type="match status" value="1"/>
</dbReference>
<proteinExistence type="predicted"/>
<dbReference type="GO" id="GO:0019867">
    <property type="term" value="C:outer membrane"/>
    <property type="evidence" value="ECO:0007669"/>
    <property type="project" value="InterPro"/>
</dbReference>
<dbReference type="InterPro" id="IPR008640">
    <property type="entry name" value="Adhesin_Head_dom"/>
</dbReference>
<evidence type="ECO:0008006" key="6">
    <source>
        <dbReference type="Google" id="ProtNLM"/>
    </source>
</evidence>
<organism evidence="4 5">
    <name type="scientific">Bartonella birtlesii LL-WM9</name>
    <dbReference type="NCBI Taxonomy" id="1094552"/>
    <lineage>
        <taxon>Bacteria</taxon>
        <taxon>Pseudomonadati</taxon>
        <taxon>Pseudomonadota</taxon>
        <taxon>Alphaproteobacteria</taxon>
        <taxon>Hyphomicrobiales</taxon>
        <taxon>Bartonellaceae</taxon>
        <taxon>Bartonella</taxon>
    </lineage>
</organism>
<feature type="domain" description="Trimeric autotransporter adhesin YadA-like stalk" evidence="3">
    <location>
        <begin position="221"/>
        <end position="246"/>
    </location>
</feature>
<feature type="domain" description="Trimeric autotransporter adhesin YadA-like stalk" evidence="3">
    <location>
        <begin position="654"/>
        <end position="676"/>
    </location>
</feature>
<dbReference type="SUPFAM" id="SSF101967">
    <property type="entry name" value="Adhesin YadA, collagen-binding domain"/>
    <property type="match status" value="6"/>
</dbReference>
<feature type="domain" description="Trimeric autotransporter adhesin YadA-like stalk" evidence="3">
    <location>
        <begin position="862"/>
        <end position="900"/>
    </location>
</feature>
<evidence type="ECO:0000259" key="2">
    <source>
        <dbReference type="Pfam" id="PF05658"/>
    </source>
</evidence>
<dbReference type="RefSeq" id="WP_006590106.1">
    <property type="nucleotide sequence ID" value="NZ_JH725077.1"/>
</dbReference>
<feature type="domain" description="Trimeric autotransporter adhesin YadA-like stalk" evidence="3">
    <location>
        <begin position="796"/>
        <end position="826"/>
    </location>
</feature>
<comment type="caution">
    <text evidence="4">The sequence shown here is derived from an EMBL/GenBank/DDBJ whole genome shotgun (WGS) entry which is preliminary data.</text>
</comment>
<dbReference type="CDD" id="cd12820">
    <property type="entry name" value="LbR_YadA-like"/>
    <property type="match status" value="1"/>
</dbReference>
<feature type="region of interest" description="Disordered" evidence="1">
    <location>
        <begin position="1"/>
        <end position="20"/>
    </location>
</feature>
<dbReference type="Gene3D" id="2.150.10.10">
    <property type="entry name" value="Serralysin-like metalloprotease, C-terminal"/>
    <property type="match status" value="2"/>
</dbReference>
<evidence type="ECO:0000313" key="4">
    <source>
        <dbReference type="EMBL" id="EJF75951.1"/>
    </source>
</evidence>
<keyword evidence="5" id="KW-1185">Reference proteome</keyword>
<feature type="domain" description="Trimeric autotransporter adhesin YadA-like stalk" evidence="3">
    <location>
        <begin position="442"/>
        <end position="482"/>
    </location>
</feature>
<feature type="domain" description="Trimeric autotransporter adhesin YadA-like stalk" evidence="3">
    <location>
        <begin position="41"/>
        <end position="82"/>
    </location>
</feature>
<feature type="non-terminal residue" evidence="4">
    <location>
        <position position="1"/>
    </location>
</feature>
<feature type="domain" description="Trimeric autotransporter adhesin YadA-like stalk" evidence="3">
    <location>
        <begin position="1054"/>
        <end position="1089"/>
    </location>
</feature>
<reference evidence="4 5" key="1">
    <citation type="submission" date="2012-03" db="EMBL/GenBank/DDBJ databases">
        <title>The Genome Sequence of Bartonella birtlesii LL-WM9.</title>
        <authorList>
            <consortium name="The Broad Institute Genome Sequencing Platform"/>
            <consortium name="The Broad Institute Genome Sequencing Center for Infectious Disease"/>
            <person name="Feldgarden M."/>
            <person name="Kirby J."/>
            <person name="Kosoy M."/>
            <person name="Birtles R."/>
            <person name="Probert W.S."/>
            <person name="Chiaraviglio L."/>
            <person name="Young S.K."/>
            <person name="Zeng Q."/>
            <person name="Gargeya S."/>
            <person name="Fitzgerald M."/>
            <person name="Haas B."/>
            <person name="Abouelleil A."/>
            <person name="Alvarado L."/>
            <person name="Arachchi H.M."/>
            <person name="Berlin A."/>
            <person name="Chapman S.B."/>
            <person name="Gearin G."/>
            <person name="Goldberg J."/>
            <person name="Griggs A."/>
            <person name="Gujja S."/>
            <person name="Hansen M."/>
            <person name="Heiman D."/>
            <person name="Howarth C."/>
            <person name="Larimer J."/>
            <person name="Lui A."/>
            <person name="MacDonald P.J.P."/>
            <person name="McCowen C."/>
            <person name="Montmayeur A."/>
            <person name="Murphy C."/>
            <person name="Neiman D."/>
            <person name="Pearson M."/>
            <person name="Priest M."/>
            <person name="Roberts A."/>
            <person name="Saif S."/>
            <person name="Shea T."/>
            <person name="Sisk P."/>
            <person name="Stolte C."/>
            <person name="Sykes S."/>
            <person name="Wortman J."/>
            <person name="Nusbaum C."/>
            <person name="Birren B."/>
        </authorList>
    </citation>
    <scope>NUCLEOTIDE SEQUENCE [LARGE SCALE GENOMIC DNA]</scope>
    <source>
        <strain evidence="4 5">LL-WM9</strain>
    </source>
</reference>
<feature type="domain" description="Trimeric autotransporter adhesin YadA-like stalk" evidence="3">
    <location>
        <begin position="1422"/>
        <end position="1452"/>
    </location>
</feature>
<dbReference type="Pfam" id="PF05658">
    <property type="entry name" value="YadA_head"/>
    <property type="match status" value="2"/>
</dbReference>
<dbReference type="InterPro" id="IPR008635">
    <property type="entry name" value="Coiled_stalk_dom"/>
</dbReference>
<sequence>GIAGYDPRTRKNSDKEDSTWVSTKGYGALSIGNSEKGKTRQIVNVAAGTKDTDAVNVAQLKALQDSTNPNWELSVNGKNKTNVNSTNPMDLAAESTNLTLTKSEKDNNIKFDLARDLVIDKVQTGNNTLDATGLVIGNGPKITTSGIDAGSKKITGVQAGADNTDAVNFGQLSEVKQEVQEQVAANSFIKQASDTRHITIGKETDGDKIDITNKDSSARTISGVKAGTAETDAVNFAQLKAIKEATVVKGLKINTTEKFFKDPIADGEDSIAIGNGASVGVSGAIAIGWNANTSSSWSIAFGKETKIDAKSEYSFAFGSGASVSKGSPSSFAFGYNAKVGEDAKSSFAIGTGASVSEGANSSFAIGANASTDDSYSFAFGSSAKVSVRDGIALGSNSIADVGGGVPGYDPRTRKNELKQDNTWLSSLGVFSIGDGKKGLTRQIVGVAAGAADTDAVNVAQLKALQDSTNPSWDLLVDGKNKTSVNSISPVDLVAGSGNLNINKGEDDNKVTFDLAKDLTLNSIKLGEESISGNEKASSYAAAGVVTLDRTGLIIKDGPQVTIFGINAGSKKITGVAEGIEETDAVNFSQLKTVEKDIKEQVAASSFVKQNAETQHITIGKETGGDKIDITNNKGDTRTLTGIKNAALSAESKEAVTGSQLFTTNQKVDTVSINLQTSAVNIAKFFGGSTKYENGAWSTPIFTLKTVKDDGSSEEKIYNNVTEALSGVSTSFTNVQRQITEQISNVINTMESENLVQQEQATNNITIGAKQEGSVINITNKNGEARTLLGVKTATKDNEAVNKGQLDTSIKDVNNEITNKFNDFTNNITNITQQVQGDALLWDKDEKAFVAFHGEGSAKTNSKITHLLDGAISSSSKDAITGSQLYSMGNAVSASLGGGASYERGSWIAPTFTVNKFDIKGNATQEDYKTVSDALLSLSTSLTNIHNEMNNEISHVKGMSLVKQDDKTKLITVGGEEDGTIINIANNDKEDRTLFGVKAAENANEAVNKAQLDKLDKKIESTNSFAVFYDKQSDDTVNYKSVTFGGKNKESVALHNVADGVLTKESHDAINGGQITTIFQQVVKYFGGSATFKEGIFTGPIYKLLSISENGTVGQTDHDNVVSAFEGLDTNIKNVNKRIKEVSQSVSGDSLLWDKNKEAFVALHGEGEIRTNSKITYLKDGDITVNSSDAVNGSQLYSLNEQLAIYFGGGAGYDKQGNWQAPNFKIKQFDENGGSEEKNYSNISDALSGVGNSFTNIQNKITHEISKIEIENLIKQEEKTRRITIGGEKDGSEISIANSASSVRSLSGVKAGLLTVESTEAVNGSQLYSVINVLSSYFSRDAGYKDEQWLTPNFKVAQFTADGVVSKKENYTNVASAFEGVNESMTNINNRIHDIEQSVFSGGLNWSETEKAFDARHKGQDSKIKHVADGKISENSKEAVNGSQLWQTNKKVEEVESHVNMIDKQVKDIASVADIAVKYDEGNDGKKKNKVTLVGVNESDPVLIDNIADGRIESGSKEAITGGQLHDYTDKQMKLILTDAKKYTDERFNDIVHNTV</sequence>
<dbReference type="Gene3D" id="6.20.50.100">
    <property type="match status" value="2"/>
</dbReference>
<name>J0PTW0_9HYPH</name>
<feature type="domain" description="Trimeric autotransporter adhesin YadA-like stalk" evidence="3">
    <location>
        <begin position="1173"/>
        <end position="1212"/>
    </location>
</feature>
<dbReference type="Gene3D" id="6.10.250.2030">
    <property type="match status" value="2"/>
</dbReference>
<dbReference type="Gene3D" id="4.10.80.270">
    <property type="match status" value="1"/>
</dbReference>
<accession>J0PTW0</accession>
<evidence type="ECO:0000256" key="1">
    <source>
        <dbReference type="SAM" id="MobiDB-lite"/>
    </source>
</evidence>
<dbReference type="Gene3D" id="6.10.250.2120">
    <property type="match status" value="3"/>
</dbReference>
<feature type="non-terminal residue" evidence="4">
    <location>
        <position position="1555"/>
    </location>
</feature>
<dbReference type="Gene3D" id="1.20.5.170">
    <property type="match status" value="5"/>
</dbReference>